<reference evidence="4 5" key="1">
    <citation type="submission" date="2019-03" db="EMBL/GenBank/DDBJ databases">
        <title>Genomic Encyclopedia of Type Strains, Phase IV (KMG-IV): sequencing the most valuable type-strain genomes for metagenomic binning, comparative biology and taxonomic classification.</title>
        <authorList>
            <person name="Goeker M."/>
        </authorList>
    </citation>
    <scope>NUCLEOTIDE SEQUENCE [LARGE SCALE GENOMIC DNA]</scope>
    <source>
        <strain evidence="4 5">DSM 46770</strain>
    </source>
</reference>
<proteinExistence type="predicted"/>
<evidence type="ECO:0000313" key="5">
    <source>
        <dbReference type="Proteomes" id="UP000295281"/>
    </source>
</evidence>
<keyword evidence="5" id="KW-1185">Reference proteome</keyword>
<evidence type="ECO:0000256" key="2">
    <source>
        <dbReference type="SAM" id="SignalP"/>
    </source>
</evidence>
<accession>A0A4R6UQW6</accession>
<keyword evidence="2" id="KW-0732">Signal</keyword>
<dbReference type="SUPFAM" id="SSF56601">
    <property type="entry name" value="beta-lactamase/transpeptidase-like"/>
    <property type="match status" value="1"/>
</dbReference>
<feature type="domain" description="Beta-lactamase-related" evidence="3">
    <location>
        <begin position="49"/>
        <end position="380"/>
    </location>
</feature>
<dbReference type="InterPro" id="IPR050491">
    <property type="entry name" value="AmpC-like"/>
</dbReference>
<keyword evidence="1" id="KW-0472">Membrane</keyword>
<keyword evidence="1" id="KW-1133">Transmembrane helix</keyword>
<evidence type="ECO:0000313" key="4">
    <source>
        <dbReference type="EMBL" id="TDQ45644.1"/>
    </source>
</evidence>
<feature type="transmembrane region" description="Helical" evidence="1">
    <location>
        <begin position="505"/>
        <end position="529"/>
    </location>
</feature>
<dbReference type="OrthoDB" id="4281716at2"/>
<feature type="chain" id="PRO_5038413851" evidence="2">
    <location>
        <begin position="29"/>
        <end position="648"/>
    </location>
</feature>
<comment type="caution">
    <text evidence="4">The sequence shown here is derived from an EMBL/GenBank/DDBJ whole genome shotgun (WGS) entry which is preliminary data.</text>
</comment>
<evidence type="ECO:0000259" key="3">
    <source>
        <dbReference type="Pfam" id="PF00144"/>
    </source>
</evidence>
<dbReference type="PANTHER" id="PTHR46825">
    <property type="entry name" value="D-ALANYL-D-ALANINE-CARBOXYPEPTIDASE/ENDOPEPTIDASE AMPH"/>
    <property type="match status" value="1"/>
</dbReference>
<dbReference type="Pfam" id="PF00144">
    <property type="entry name" value="Beta-lactamase"/>
    <property type="match status" value="1"/>
</dbReference>
<feature type="transmembrane region" description="Helical" evidence="1">
    <location>
        <begin position="549"/>
        <end position="570"/>
    </location>
</feature>
<feature type="transmembrane region" description="Helical" evidence="1">
    <location>
        <begin position="621"/>
        <end position="643"/>
    </location>
</feature>
<organism evidence="4 5">
    <name type="scientific">Actinorugispora endophytica</name>
    <dbReference type="NCBI Taxonomy" id="1605990"/>
    <lineage>
        <taxon>Bacteria</taxon>
        <taxon>Bacillati</taxon>
        <taxon>Actinomycetota</taxon>
        <taxon>Actinomycetes</taxon>
        <taxon>Streptosporangiales</taxon>
        <taxon>Nocardiopsidaceae</taxon>
        <taxon>Actinorugispora</taxon>
    </lineage>
</organism>
<dbReference type="EMBL" id="SNYN01000030">
    <property type="protein sequence ID" value="TDQ45644.1"/>
    <property type="molecule type" value="Genomic_DNA"/>
</dbReference>
<name>A0A4R6UQW6_9ACTN</name>
<evidence type="ECO:0000256" key="1">
    <source>
        <dbReference type="SAM" id="Phobius"/>
    </source>
</evidence>
<gene>
    <name evidence="4" type="ORF">EV190_13043</name>
</gene>
<dbReference type="RefSeq" id="WP_133743460.1">
    <property type="nucleotide sequence ID" value="NZ_SNYN01000030.1"/>
</dbReference>
<dbReference type="Gene3D" id="3.40.710.10">
    <property type="entry name" value="DD-peptidase/beta-lactamase superfamily"/>
    <property type="match status" value="1"/>
</dbReference>
<feature type="signal peptide" evidence="2">
    <location>
        <begin position="1"/>
        <end position="28"/>
    </location>
</feature>
<dbReference type="InterPro" id="IPR001466">
    <property type="entry name" value="Beta-lactam-related"/>
</dbReference>
<dbReference type="AlphaFoldDB" id="A0A4R6UQW6"/>
<dbReference type="Proteomes" id="UP000295281">
    <property type="component" value="Unassembled WGS sequence"/>
</dbReference>
<dbReference type="InterPro" id="IPR012338">
    <property type="entry name" value="Beta-lactam/transpept-like"/>
</dbReference>
<sequence length="648" mass="68399">MSPRTRSALALGAAAMLAAGLAVLPGTAALADDATPVEPTAENVRSFLDGRVPELLEEHRIPGAAVSVVAGGEQVFAGGYGVTDADAGTPVDPDRVSFPTASVSKSFTAVAVLRLAEDGEVDLHADVNEYLPDEADLPDTYPGQPVTLHHLLTHTAGFEDAVAGMLADTRDEAAPLADYIPGYRPERVYPPGRFVAYSNYGYSLAGLVVEEVSGLSFEEYTAERVFAPLGMGNSGFAFPDDAAERFETATLYYGSPDDPAPDTYLNQMPAGGAYATATDMSRFMLALLGGGELDGERVLSPETVEMMTTRRDGLHPALAGSGYGVWEERPAGPGGPRSVGHGGDYVGAHSHYSILPEDDLGIYVVVNGDGAPAPLFEDARTLIVEEFLAEFAGVGRNPDLPAAADFPLEPYTGVYTTTRTSRSDPSALMIAMDQVMVSAADDGTLHTSSSVLGEQEWTPVEPGVFRSEKGDRLAFSEEDGEITGLGFDVISSQNYERVPWHGQPYLHLAAAGIALLVMATMLVWPVAALVRRLRGRSAPAPAGARAARLAAGAAGLLSAGFIGFMVWLLADQAALEQMLFNESPLLTAPLTALFVLAVALVAIAGASWFRRWWSLAGRIHYSLVVWAVAAFASVGAQYGLVWLPVPLP</sequence>
<keyword evidence="1" id="KW-0812">Transmembrane</keyword>
<dbReference type="PANTHER" id="PTHR46825:SF9">
    <property type="entry name" value="BETA-LACTAMASE-RELATED DOMAIN-CONTAINING PROTEIN"/>
    <property type="match status" value="1"/>
</dbReference>
<feature type="transmembrane region" description="Helical" evidence="1">
    <location>
        <begin position="590"/>
        <end position="609"/>
    </location>
</feature>
<protein>
    <submittedName>
        <fullName evidence="4">CubicO group peptidase (Beta-lactamase class C family)</fullName>
    </submittedName>
</protein>